<protein>
    <submittedName>
        <fullName evidence="2">HNH endonuclease</fullName>
    </submittedName>
</protein>
<dbReference type="InterPro" id="IPR032869">
    <property type="entry name" value="WHH_dom_containing"/>
</dbReference>
<name>A0ABV1JLP0_NEIPO</name>
<gene>
    <name evidence="2" type="ORF">ABM124_04855</name>
</gene>
<comment type="caution">
    <text evidence="2">The sequence shown here is derived from an EMBL/GenBank/DDBJ whole genome shotgun (WGS) entry which is preliminary data.</text>
</comment>
<evidence type="ECO:0000313" key="3">
    <source>
        <dbReference type="Proteomes" id="UP001447151"/>
    </source>
</evidence>
<accession>A0ABV1JLP0</accession>
<sequence length="49" mass="5522">MTKIKAGNEKIPGYTWHHNAQSSPNNMQLIPNSIHNAVRHTGQKSLKKD</sequence>
<keyword evidence="2" id="KW-0540">Nuclease</keyword>
<dbReference type="EMBL" id="JBECZB010000005">
    <property type="protein sequence ID" value="MEQ3510652.1"/>
    <property type="molecule type" value="Genomic_DNA"/>
</dbReference>
<keyword evidence="2" id="KW-0378">Hydrolase</keyword>
<keyword evidence="2" id="KW-0255">Endonuclease</keyword>
<dbReference type="GO" id="GO:0004519">
    <property type="term" value="F:endonuclease activity"/>
    <property type="evidence" value="ECO:0007669"/>
    <property type="project" value="UniProtKB-KW"/>
</dbReference>
<feature type="compositionally biased region" description="Polar residues" evidence="1">
    <location>
        <begin position="18"/>
        <end position="35"/>
    </location>
</feature>
<proteinExistence type="predicted"/>
<feature type="compositionally biased region" description="Basic residues" evidence="1">
    <location>
        <begin position="37"/>
        <end position="49"/>
    </location>
</feature>
<evidence type="ECO:0000256" key="1">
    <source>
        <dbReference type="SAM" id="MobiDB-lite"/>
    </source>
</evidence>
<dbReference type="Proteomes" id="UP001447151">
    <property type="component" value="Unassembled WGS sequence"/>
</dbReference>
<evidence type="ECO:0000313" key="2">
    <source>
        <dbReference type="EMBL" id="MEQ3510652.1"/>
    </source>
</evidence>
<dbReference type="RefSeq" id="WP_349272949.1">
    <property type="nucleotide sequence ID" value="NZ_JBECZB010000005.1"/>
</dbReference>
<organism evidence="2 3">
    <name type="scientific">Neisseria polysaccharea</name>
    <dbReference type="NCBI Taxonomy" id="489"/>
    <lineage>
        <taxon>Bacteria</taxon>
        <taxon>Pseudomonadati</taxon>
        <taxon>Pseudomonadota</taxon>
        <taxon>Betaproteobacteria</taxon>
        <taxon>Neisseriales</taxon>
        <taxon>Neisseriaceae</taxon>
        <taxon>Neisseria</taxon>
    </lineage>
</organism>
<reference evidence="2 3" key="1">
    <citation type="submission" date="2024-05" db="EMBL/GenBank/DDBJ databases">
        <authorList>
            <person name="Matzinger S.R."/>
            <person name="Bankers L."/>
            <person name="Rossheim A."/>
            <person name="Hetherington-Rauth M.C."/>
            <person name="Smith A."/>
            <person name="Baird S."/>
            <person name="Polanco D."/>
        </authorList>
    </citation>
    <scope>NUCLEOTIDE SEQUENCE [LARGE SCALE GENOMIC DNA]</scope>
    <source>
        <strain evidence="2 3">2024CJ-00066</strain>
    </source>
</reference>
<feature type="region of interest" description="Disordered" evidence="1">
    <location>
        <begin position="1"/>
        <end position="49"/>
    </location>
</feature>
<dbReference type="Pfam" id="PF14414">
    <property type="entry name" value="WHH"/>
    <property type="match status" value="1"/>
</dbReference>
<keyword evidence="3" id="KW-1185">Reference proteome</keyword>